<keyword evidence="3" id="KW-0804">Transcription</keyword>
<organism evidence="6">
    <name type="scientific">uncultured Desulfovibrio sp</name>
    <dbReference type="NCBI Taxonomy" id="167968"/>
    <lineage>
        <taxon>Bacteria</taxon>
        <taxon>Pseudomonadati</taxon>
        <taxon>Thermodesulfobacteriota</taxon>
        <taxon>Desulfovibrionia</taxon>
        <taxon>Desulfovibrionales</taxon>
        <taxon>Desulfovibrionaceae</taxon>
        <taxon>Desulfovibrio</taxon>
        <taxon>environmental samples</taxon>
    </lineage>
</organism>
<dbReference type="SUPFAM" id="SSF46785">
    <property type="entry name" value="Winged helix' DNA-binding domain"/>
    <property type="match status" value="1"/>
</dbReference>
<dbReference type="GO" id="GO:0003677">
    <property type="term" value="F:DNA binding"/>
    <property type="evidence" value="ECO:0007669"/>
    <property type="project" value="UniProtKB-KW"/>
</dbReference>
<dbReference type="RefSeq" id="WP_227118523.1">
    <property type="nucleotide sequence ID" value="NZ_LT598928.1"/>
</dbReference>
<protein>
    <submittedName>
        <fullName evidence="6">HTH-type transcriptional activator HxlR (Modular protein)</fullName>
    </submittedName>
</protein>
<dbReference type="InterPro" id="IPR036390">
    <property type="entry name" value="WH_DNA-bd_sf"/>
</dbReference>
<dbReference type="EMBL" id="FLUP01000001">
    <property type="protein sequence ID" value="SBV98285.1"/>
    <property type="molecule type" value="Genomic_DNA"/>
</dbReference>
<proteinExistence type="predicted"/>
<feature type="domain" description="HTH hxlR-type" evidence="5">
    <location>
        <begin position="7"/>
        <end position="115"/>
    </location>
</feature>
<evidence type="ECO:0000259" key="5">
    <source>
        <dbReference type="PROSITE" id="PS51118"/>
    </source>
</evidence>
<evidence type="ECO:0000256" key="4">
    <source>
        <dbReference type="SAM" id="MobiDB-lite"/>
    </source>
</evidence>
<reference evidence="6" key="1">
    <citation type="submission" date="2016-04" db="EMBL/GenBank/DDBJ databases">
        <authorList>
            <person name="Evans L.H."/>
            <person name="Alamgir A."/>
            <person name="Owens N."/>
            <person name="Weber N.D."/>
            <person name="Virtaneva K."/>
            <person name="Barbian K."/>
            <person name="Babar A."/>
            <person name="Rosenke K."/>
        </authorList>
    </citation>
    <scope>NUCLEOTIDE SEQUENCE</scope>
    <source>
        <strain evidence="6">92-2</strain>
    </source>
</reference>
<feature type="region of interest" description="Disordered" evidence="4">
    <location>
        <begin position="112"/>
        <end position="131"/>
    </location>
</feature>
<dbReference type="AlphaFoldDB" id="A0A212JGA1"/>
<gene>
    <name evidence="6" type="ORF">KM92DES2_11036</name>
</gene>
<evidence type="ECO:0000256" key="2">
    <source>
        <dbReference type="ARBA" id="ARBA00023125"/>
    </source>
</evidence>
<keyword evidence="2" id="KW-0238">DNA-binding</keyword>
<dbReference type="InterPro" id="IPR036388">
    <property type="entry name" value="WH-like_DNA-bd_sf"/>
</dbReference>
<evidence type="ECO:0000313" key="6">
    <source>
        <dbReference type="EMBL" id="SBV98285.1"/>
    </source>
</evidence>
<dbReference type="Gene3D" id="1.10.10.10">
    <property type="entry name" value="Winged helix-like DNA-binding domain superfamily/Winged helix DNA-binding domain"/>
    <property type="match status" value="1"/>
</dbReference>
<evidence type="ECO:0000256" key="3">
    <source>
        <dbReference type="ARBA" id="ARBA00023163"/>
    </source>
</evidence>
<dbReference type="PANTHER" id="PTHR33204:SF29">
    <property type="entry name" value="TRANSCRIPTIONAL REGULATOR"/>
    <property type="match status" value="1"/>
</dbReference>
<evidence type="ECO:0000256" key="1">
    <source>
        <dbReference type="ARBA" id="ARBA00023015"/>
    </source>
</evidence>
<dbReference type="PROSITE" id="PS51118">
    <property type="entry name" value="HTH_HXLR"/>
    <property type="match status" value="1"/>
</dbReference>
<dbReference type="PANTHER" id="PTHR33204">
    <property type="entry name" value="TRANSCRIPTIONAL REGULATOR, MARR FAMILY"/>
    <property type="match status" value="1"/>
</dbReference>
<feature type="compositionally biased region" description="Basic and acidic residues" evidence="4">
    <location>
        <begin position="112"/>
        <end position="124"/>
    </location>
</feature>
<keyword evidence="1" id="KW-0805">Transcription regulation</keyword>
<name>A0A212JGA1_9BACT</name>
<dbReference type="Pfam" id="PF01638">
    <property type="entry name" value="HxlR"/>
    <property type="match status" value="1"/>
</dbReference>
<dbReference type="InterPro" id="IPR002577">
    <property type="entry name" value="HTH_HxlR"/>
</dbReference>
<accession>A0A212JGA1</accession>
<sequence>MDTPDICPPVQGNYRCHFELTLQLIGGKWKLLVIYFLSLQEVIRFSQLRRSLPEISERMLVRQLRELEEDGLVHRKVYGTVPPRVDYSLTPLGVSLVPIMESLKAWGNMYEKSRSQTDPDHGDAKSAGSEL</sequence>